<feature type="domain" description="CAAX prenyl protease 2/Lysostaphin resistance protein A-like" evidence="2">
    <location>
        <begin position="150"/>
        <end position="246"/>
    </location>
</feature>
<keyword evidence="1" id="KW-1133">Transmembrane helix</keyword>
<feature type="transmembrane region" description="Helical" evidence="1">
    <location>
        <begin position="147"/>
        <end position="170"/>
    </location>
</feature>
<keyword evidence="4" id="KW-1185">Reference proteome</keyword>
<dbReference type="PANTHER" id="PTHR36435:SF1">
    <property type="entry name" value="CAAX AMINO TERMINAL PROTEASE FAMILY PROTEIN"/>
    <property type="match status" value="1"/>
</dbReference>
<feature type="transmembrane region" description="Helical" evidence="1">
    <location>
        <begin position="182"/>
        <end position="201"/>
    </location>
</feature>
<name>A0A917AHQ6_9RHOB</name>
<evidence type="ECO:0000313" key="4">
    <source>
        <dbReference type="Proteomes" id="UP000606730"/>
    </source>
</evidence>
<dbReference type="GO" id="GO:0080120">
    <property type="term" value="P:CAAX-box protein maturation"/>
    <property type="evidence" value="ECO:0007669"/>
    <property type="project" value="UniProtKB-ARBA"/>
</dbReference>
<feature type="transmembrane region" description="Helical" evidence="1">
    <location>
        <begin position="238"/>
        <end position="263"/>
    </location>
</feature>
<dbReference type="OrthoDB" id="7171777at2"/>
<dbReference type="InterPro" id="IPR052710">
    <property type="entry name" value="CAAX_protease"/>
</dbReference>
<reference evidence="3" key="1">
    <citation type="journal article" date="2014" name="Int. J. Syst. Evol. Microbiol.">
        <title>Complete genome sequence of Corynebacterium casei LMG S-19264T (=DSM 44701T), isolated from a smear-ripened cheese.</title>
        <authorList>
            <consortium name="US DOE Joint Genome Institute (JGI-PGF)"/>
            <person name="Walter F."/>
            <person name="Albersmeier A."/>
            <person name="Kalinowski J."/>
            <person name="Ruckert C."/>
        </authorList>
    </citation>
    <scope>NUCLEOTIDE SEQUENCE</scope>
    <source>
        <strain evidence="3">CGMCC 1.16012</strain>
    </source>
</reference>
<dbReference type="PANTHER" id="PTHR36435">
    <property type="entry name" value="SLR1288 PROTEIN"/>
    <property type="match status" value="1"/>
</dbReference>
<evidence type="ECO:0000313" key="3">
    <source>
        <dbReference type="EMBL" id="GGE52736.1"/>
    </source>
</evidence>
<dbReference type="EMBL" id="BMKN01000002">
    <property type="protein sequence ID" value="GGE52736.1"/>
    <property type="molecule type" value="Genomic_DNA"/>
</dbReference>
<keyword evidence="1" id="KW-0812">Transmembrane</keyword>
<dbReference type="Proteomes" id="UP000606730">
    <property type="component" value="Unassembled WGS sequence"/>
</dbReference>
<comment type="caution">
    <text evidence="3">The sequence shown here is derived from an EMBL/GenBank/DDBJ whole genome shotgun (WGS) entry which is preliminary data.</text>
</comment>
<dbReference type="RefSeq" id="WP_095594005.1">
    <property type="nucleotide sequence ID" value="NZ_BMKN01000002.1"/>
</dbReference>
<proteinExistence type="predicted"/>
<dbReference type="InterPro" id="IPR003675">
    <property type="entry name" value="Rce1/LyrA-like_dom"/>
</dbReference>
<sequence length="299" mass="32647">MAPNPSLQFVHQDQFFAPARERPQLWRLFVGLAVFLFSYVGFVAIMAVVMYPVLGPLNYFGWLSGLRVPSTPGHVLFLLFSFFGMMIGVFLATSACHGRSPLSLFGPIHYAIPDFLKTLLTLVPIYGVVGLYFLASSDSAPNLPLAQWLALLPLALPLILIQVTAEELLFRGYLPQQLAARFKAQWVWMLVPAIVFAALHYDGRSGVGAFSVLLTIFVFAVIAMDLTARAGSLGPAIALHFVNNCFALLVLSVPGTITGLSLFTAPFDILSSAEVAKSALLDLALLYLLWRLLKRSVSA</sequence>
<protein>
    <recommendedName>
        <fullName evidence="2">CAAX prenyl protease 2/Lysostaphin resistance protein A-like domain-containing protein</fullName>
    </recommendedName>
</protein>
<dbReference type="GO" id="GO:0004175">
    <property type="term" value="F:endopeptidase activity"/>
    <property type="evidence" value="ECO:0007669"/>
    <property type="project" value="UniProtKB-ARBA"/>
</dbReference>
<dbReference type="AlphaFoldDB" id="A0A917AHQ6"/>
<feature type="transmembrane region" description="Helical" evidence="1">
    <location>
        <begin position="207"/>
        <end position="226"/>
    </location>
</feature>
<feature type="transmembrane region" description="Helical" evidence="1">
    <location>
        <begin position="74"/>
        <end position="94"/>
    </location>
</feature>
<gene>
    <name evidence="3" type="ORF">GCM10011517_20640</name>
</gene>
<accession>A0A917AHQ6</accession>
<dbReference type="Pfam" id="PF02517">
    <property type="entry name" value="Rce1-like"/>
    <property type="match status" value="1"/>
</dbReference>
<evidence type="ECO:0000256" key="1">
    <source>
        <dbReference type="SAM" id="Phobius"/>
    </source>
</evidence>
<reference evidence="3" key="2">
    <citation type="submission" date="2020-09" db="EMBL/GenBank/DDBJ databases">
        <authorList>
            <person name="Sun Q."/>
            <person name="Zhou Y."/>
        </authorList>
    </citation>
    <scope>NUCLEOTIDE SEQUENCE</scope>
    <source>
        <strain evidence="3">CGMCC 1.16012</strain>
    </source>
</reference>
<keyword evidence="1" id="KW-0472">Membrane</keyword>
<feature type="transmembrane region" description="Helical" evidence="1">
    <location>
        <begin position="28"/>
        <end position="54"/>
    </location>
</feature>
<evidence type="ECO:0000259" key="2">
    <source>
        <dbReference type="Pfam" id="PF02517"/>
    </source>
</evidence>
<organism evidence="3 4">
    <name type="scientific">Actibacterium pelagium</name>
    <dbReference type="NCBI Taxonomy" id="2029103"/>
    <lineage>
        <taxon>Bacteria</taxon>
        <taxon>Pseudomonadati</taxon>
        <taxon>Pseudomonadota</taxon>
        <taxon>Alphaproteobacteria</taxon>
        <taxon>Rhodobacterales</taxon>
        <taxon>Roseobacteraceae</taxon>
        <taxon>Actibacterium</taxon>
    </lineage>
</organism>
<feature type="transmembrane region" description="Helical" evidence="1">
    <location>
        <begin position="115"/>
        <end position="135"/>
    </location>
</feature>